<dbReference type="RefSeq" id="WP_024999685.1">
    <property type="nucleotide sequence ID" value="NZ_CALCFI010000024.1"/>
</dbReference>
<name>A0A930HK81_9BACT</name>
<dbReference type="AlphaFoldDB" id="A0A930HK81"/>
<evidence type="ECO:0000256" key="1">
    <source>
        <dbReference type="SAM" id="MobiDB-lite"/>
    </source>
</evidence>
<evidence type="ECO:0000313" key="2">
    <source>
        <dbReference type="EMBL" id="MBF1383253.1"/>
    </source>
</evidence>
<dbReference type="Pfam" id="PF11325">
    <property type="entry name" value="DUF3127"/>
    <property type="match status" value="1"/>
</dbReference>
<comment type="caution">
    <text evidence="2">The sequence shown here is derived from an EMBL/GenBank/DDBJ whole genome shotgun (WGS) entry which is preliminary data.</text>
</comment>
<protein>
    <submittedName>
        <fullName evidence="2">DUF3127 domain-containing protein</fullName>
    </submittedName>
</protein>
<sequence length="133" mass="14542">MELQGRVIAVMEPREGTSARGPWKSQQYVIETHDQYPKKMVFDIFGAERIDQFAIKAGEEILVSFDVDAHEYNGRWFNNIRAWNIQRVDAAAAQAGNMPPAAAPIAPQSQPAAGSQAPFPPAASDSAADDLPF</sequence>
<organism evidence="2 3">
    <name type="scientific">Prevotella aurantiaca</name>
    <dbReference type="NCBI Taxonomy" id="596085"/>
    <lineage>
        <taxon>Bacteria</taxon>
        <taxon>Pseudomonadati</taxon>
        <taxon>Bacteroidota</taxon>
        <taxon>Bacteroidia</taxon>
        <taxon>Bacteroidales</taxon>
        <taxon>Prevotellaceae</taxon>
        <taxon>Prevotella</taxon>
    </lineage>
</organism>
<dbReference type="InterPro" id="IPR021474">
    <property type="entry name" value="DUF3127"/>
</dbReference>
<gene>
    <name evidence="2" type="ORF">HXN26_00110</name>
</gene>
<accession>A0A930HK81</accession>
<reference evidence="2" key="1">
    <citation type="submission" date="2020-04" db="EMBL/GenBank/DDBJ databases">
        <title>Deep metagenomics examines the oral microbiome during advanced dental caries in children, revealing novel taxa and co-occurrences with host molecules.</title>
        <authorList>
            <person name="Baker J.L."/>
            <person name="Morton J.T."/>
            <person name="Dinis M."/>
            <person name="Alvarez R."/>
            <person name="Tran N.C."/>
            <person name="Knight R."/>
            <person name="Edlund A."/>
        </authorList>
    </citation>
    <scope>NUCLEOTIDE SEQUENCE</scope>
    <source>
        <strain evidence="2">JCVI_44_bin.5</strain>
    </source>
</reference>
<dbReference type="EMBL" id="JABZSJ010000001">
    <property type="protein sequence ID" value="MBF1383253.1"/>
    <property type="molecule type" value="Genomic_DNA"/>
</dbReference>
<dbReference type="Proteomes" id="UP000771736">
    <property type="component" value="Unassembled WGS sequence"/>
</dbReference>
<evidence type="ECO:0000313" key="3">
    <source>
        <dbReference type="Proteomes" id="UP000771736"/>
    </source>
</evidence>
<proteinExistence type="predicted"/>
<feature type="region of interest" description="Disordered" evidence="1">
    <location>
        <begin position="93"/>
        <end position="133"/>
    </location>
</feature>